<evidence type="ECO:0000313" key="5">
    <source>
        <dbReference type="Proteomes" id="UP000054821"/>
    </source>
</evidence>
<dbReference type="Gene3D" id="1.10.8.790">
    <property type="entry name" value="RNA-dependent RNA polymerase, slab domain, helical subdomain-like"/>
    <property type="match status" value="1"/>
</dbReference>
<dbReference type="InterPro" id="IPR007855">
    <property type="entry name" value="RDRP"/>
</dbReference>
<reference evidence="4 5" key="1">
    <citation type="journal article" date="2016" name="Genome Announc.">
        <title>Draft Whole-Genome Sequence of Trichoderma gamsii T6085, a Promising Biocontrol Agent of Fusarium Head Blight on Wheat.</title>
        <authorList>
            <person name="Baroncelli R."/>
            <person name="Zapparata A."/>
            <person name="Piaggeschi G."/>
            <person name="Sarrocco S."/>
            <person name="Vannacci G."/>
        </authorList>
    </citation>
    <scope>NUCLEOTIDE SEQUENCE [LARGE SCALE GENOMIC DNA]</scope>
    <source>
        <strain evidence="4 5">T6085</strain>
    </source>
</reference>
<dbReference type="Proteomes" id="UP000054821">
    <property type="component" value="Unassembled WGS sequence"/>
</dbReference>
<keyword evidence="1" id="KW-0548">Nucleotidyltransferase</keyword>
<dbReference type="GO" id="GO:0031380">
    <property type="term" value="C:nuclear RNA-directed RNA polymerase complex"/>
    <property type="evidence" value="ECO:0007669"/>
    <property type="project" value="TreeGrafter"/>
</dbReference>
<feature type="compositionally biased region" description="Polar residues" evidence="2">
    <location>
        <begin position="303"/>
        <end position="331"/>
    </location>
</feature>
<sequence>MPELRADHLAVRKFASRQAEMHVIILHVKELLGWGASPAVPAMAGYRRMPPAKCDTNRPYESEAKLWLQGAGYKMASGPLGSRPHKKSVQELDRIIRRLNDTFALQLSKPDVTLSPRKFRERYRSDEEARVEDIYRKIQQLYYTGDDRLAAYIGHFEQRGRIILSESASRSPGNCTPAANRTLLQKCLLDILCEVDDPESRPWTKRESEVIQEVSPKRARGHLYEHHDAVDALPVRSRESFANISTVVASGSRSVSRSRGEAFRPSSQQRSFDRTFLSTRTSFHSEVFSTQAQNVSFISQTSVGSELPSRSNNYPYSQTTVADSSSEATGSSEDEIPKRFSDFSLREEERPSGRSQYPNSSQSQIPASSSSQLRQNSSDCNGKPLEERFAKIWPKLPHPELTEAPLAVIWEITRAALHCNVSLDRFDILYQPSDKWHDQHSLRDTISKHPLFHGKSLPPPSDSASWETALGTFQTKVKTIVLSAELVYNQDETGPLYILRLNPLKLDVGHRLARRFGADRFLEIIFPPPSASTDGKPKIIDDDKDSLKKIVDWLIRSCHYFLGRFWRPYFVRPAKPNKGSVTSKGPPSARLYLFAYDGDFFRPPNTADGIPLLQEAHEIDNRKKMRLSDLLRWAVNIDDIRNREQPITKLFSRLTLSLSRTWPTVELERHQIRIRPKDLGTGKMVMNDGIGRISPSLAKKVAELLGLTDCPSCFQGRLGSAKGMWLIDVDSEGDFEEDFETDWIEIYPSQRKWECDFKDVHHRTFEIHNWPAELRSASLNQQFIPVLEARAKDSGLMRRVMSSHLQRALNAELGEQTDAMKDTMSLRLWIHQSGPSRNDRLLDGSAKFLGGLPNDSADKVAFLLDSGFDQKRLKYLKDAVLGIYQKKADTLKTKMNITIPCSAYVYMAADFSSTLEEGEVHLSFSTKFQVEGFSDTLLEQMDILVARAPAHLPSDIQRVRVVSRPELRKLKDVIIFSTKGSVPLADKLSGGDYDGDMAWVCWDQSIVQNFENASVPEQMDFIKAGYLRKNTTKFTNLFDTVANGDYNQNAHNTSKRLEDACLEFISQAFLFNLQPSFLGRCTKYKERLCYMRNSVQDKHAIHLSQLLGYLVDQSKQGIEFTDEDWKRFVKTQLGMKTLFLDDPEYSKENGERPRVKGRLHILDYLKFDVAKQVIEHVLTELTKETNTYGAINFDGDLVKLYNKYEEKASGKDEDASYCIQLRTHLQDEIEALRDEWTVRMQKGGKGAETYPTKVEALYQKWLDIKPPQELLASGRFPELLPDPTRDSATSGWELLKASTTFKRYDNSSFAWMMAGKQLAYLKAMAHRAPGETSKVLMIPEMWGILRPDKKLIMSLSAQREAARDSESALALEEVYEYDDNGTVIDDA</sequence>
<proteinExistence type="inferred from homology"/>
<dbReference type="PANTHER" id="PTHR23079">
    <property type="entry name" value="RNA-DEPENDENT RNA POLYMERASE"/>
    <property type="match status" value="1"/>
</dbReference>
<keyword evidence="1" id="KW-0808">Transferase</keyword>
<dbReference type="EC" id="2.7.7.48" evidence="1"/>
<dbReference type="InterPro" id="IPR057596">
    <property type="entry name" value="RDRP_core"/>
</dbReference>
<comment type="catalytic activity">
    <reaction evidence="1">
        <text>RNA(n) + a ribonucleoside 5'-triphosphate = RNA(n+1) + diphosphate</text>
        <dbReference type="Rhea" id="RHEA:21248"/>
        <dbReference type="Rhea" id="RHEA-COMP:14527"/>
        <dbReference type="Rhea" id="RHEA-COMP:17342"/>
        <dbReference type="ChEBI" id="CHEBI:33019"/>
        <dbReference type="ChEBI" id="CHEBI:61557"/>
        <dbReference type="ChEBI" id="CHEBI:140395"/>
        <dbReference type="EC" id="2.7.7.48"/>
    </reaction>
</comment>
<dbReference type="GO" id="GO:0030422">
    <property type="term" value="P:siRNA processing"/>
    <property type="evidence" value="ECO:0007669"/>
    <property type="project" value="TreeGrafter"/>
</dbReference>
<keyword evidence="1" id="KW-0694">RNA-binding</keyword>
<keyword evidence="5" id="KW-1185">Reference proteome</keyword>
<dbReference type="EMBL" id="JPDN02000003">
    <property type="protein sequence ID" value="PON29920.1"/>
    <property type="molecule type" value="Genomic_DNA"/>
</dbReference>
<gene>
    <name evidence="4" type="ORF">TGAM01_v201286</name>
</gene>
<dbReference type="GO" id="GO:0003723">
    <property type="term" value="F:RNA binding"/>
    <property type="evidence" value="ECO:0007669"/>
    <property type="project" value="UniProtKB-KW"/>
</dbReference>
<dbReference type="GO" id="GO:0003968">
    <property type="term" value="F:RNA-directed RNA polymerase activity"/>
    <property type="evidence" value="ECO:0007669"/>
    <property type="project" value="UniProtKB-KW"/>
</dbReference>
<evidence type="ECO:0000256" key="1">
    <source>
        <dbReference type="RuleBase" id="RU363098"/>
    </source>
</evidence>
<dbReference type="STRING" id="398673.A0A2P5A048"/>
<name>A0A2P5A048_9HYPO</name>
<evidence type="ECO:0000313" key="4">
    <source>
        <dbReference type="EMBL" id="PON29920.1"/>
    </source>
</evidence>
<feature type="compositionally biased region" description="Low complexity" evidence="2">
    <location>
        <begin position="360"/>
        <end position="378"/>
    </location>
</feature>
<evidence type="ECO:0000256" key="2">
    <source>
        <dbReference type="SAM" id="MobiDB-lite"/>
    </source>
</evidence>
<evidence type="ECO:0000259" key="3">
    <source>
        <dbReference type="Pfam" id="PF05183"/>
    </source>
</evidence>
<organism evidence="4 5">
    <name type="scientific">Trichoderma gamsii</name>
    <dbReference type="NCBI Taxonomy" id="398673"/>
    <lineage>
        <taxon>Eukaryota</taxon>
        <taxon>Fungi</taxon>
        <taxon>Dikarya</taxon>
        <taxon>Ascomycota</taxon>
        <taxon>Pezizomycotina</taxon>
        <taxon>Sordariomycetes</taxon>
        <taxon>Hypocreomycetidae</taxon>
        <taxon>Hypocreales</taxon>
        <taxon>Hypocreaceae</taxon>
        <taxon>Trichoderma</taxon>
    </lineage>
</organism>
<dbReference type="Pfam" id="PF05183">
    <property type="entry name" value="RdRP"/>
    <property type="match status" value="1"/>
</dbReference>
<comment type="similarity">
    <text evidence="1">Belongs to the RdRP family.</text>
</comment>
<protein>
    <recommendedName>
        <fullName evidence="1">RNA-dependent RNA polymerase</fullName>
        <ecNumber evidence="1">2.7.7.48</ecNumber>
    </recommendedName>
</protein>
<feature type="region of interest" description="Disordered" evidence="2">
    <location>
        <begin position="303"/>
        <end position="381"/>
    </location>
</feature>
<dbReference type="GeneID" id="29989201"/>
<feature type="compositionally biased region" description="Basic and acidic residues" evidence="2">
    <location>
        <begin position="335"/>
        <end position="352"/>
    </location>
</feature>
<feature type="domain" description="RDRP core" evidence="3">
    <location>
        <begin position="500"/>
        <end position="1169"/>
    </location>
</feature>
<keyword evidence="1" id="KW-0696">RNA-directed RNA polymerase</keyword>
<dbReference type="RefSeq" id="XP_018657693.1">
    <property type="nucleotide sequence ID" value="XM_018809118.1"/>
</dbReference>
<accession>A0A2P5A048</accession>
<dbReference type="PANTHER" id="PTHR23079:SF14">
    <property type="entry name" value="RNA-DEPENDENT RNA POLYMERASE"/>
    <property type="match status" value="1"/>
</dbReference>
<comment type="caution">
    <text evidence="4">The sequence shown here is derived from an EMBL/GenBank/DDBJ whole genome shotgun (WGS) entry which is preliminary data.</text>
</comment>